<name>C3J9I2_POREA</name>
<feature type="domain" description="BIG2" evidence="1">
    <location>
        <begin position="33"/>
        <end position="111"/>
    </location>
</feature>
<dbReference type="RefSeq" id="WP_004333051.1">
    <property type="nucleotide sequence ID" value="NZ_ACNN01000014.1"/>
</dbReference>
<dbReference type="InterPro" id="IPR003343">
    <property type="entry name" value="Big_2"/>
</dbReference>
<dbReference type="Gene3D" id="2.60.40.1080">
    <property type="match status" value="1"/>
</dbReference>
<sequence>MKRNLLLIVGVFSFVSLLLAGCDNGTKPPSPQKISEIKFEKETVNLSVGESLLLRLIATPKEATLDGKSIVWTSSDPNVVSVKEGTITGVAEGKAFITAKLEGLEAKCTVEVKAKGLEVDFEIVALEKTSATIKIVPKDLTMRYYYYAMTREKYKTESSRTEAGIYGFEKSWFMFLSEANPGKTWQELFLEDCTKGAATLKLPKPGCLLTLDPDSTYVVYAYALNEKAEQVGEVKTMEFTTKSSEKKNVTFDVRIENIYLDGVDALIKPSTNDKYSVTVQKKKFVDFYREKNMEYKMAKMIIEADLSNEFTPYLVQGEFKLTREYRRATMKDTDYYIVVFAYDEENGVGSDLTYVPFHTRTE</sequence>
<evidence type="ECO:0000313" key="3">
    <source>
        <dbReference type="Proteomes" id="UP000004295"/>
    </source>
</evidence>
<dbReference type="EMBL" id="ACNN01000014">
    <property type="protein sequence ID" value="EEN83081.1"/>
    <property type="molecule type" value="Genomic_DNA"/>
</dbReference>
<dbReference type="Proteomes" id="UP000004295">
    <property type="component" value="Unassembled WGS sequence"/>
</dbReference>
<dbReference type="PROSITE" id="PS51257">
    <property type="entry name" value="PROKAR_LIPOPROTEIN"/>
    <property type="match status" value="1"/>
</dbReference>
<comment type="caution">
    <text evidence="2">The sequence shown here is derived from an EMBL/GenBank/DDBJ whole genome shotgun (WGS) entry which is preliminary data.</text>
</comment>
<proteinExistence type="predicted"/>
<dbReference type="SUPFAM" id="SSF49373">
    <property type="entry name" value="Invasin/intimin cell-adhesion fragments"/>
    <property type="match status" value="1"/>
</dbReference>
<keyword evidence="3" id="KW-1185">Reference proteome</keyword>
<evidence type="ECO:0000259" key="1">
    <source>
        <dbReference type="SMART" id="SM00635"/>
    </source>
</evidence>
<dbReference type="SMART" id="SM00635">
    <property type="entry name" value="BID_2"/>
    <property type="match status" value="1"/>
</dbReference>
<protein>
    <submittedName>
        <fullName evidence="2">Bacterial group 2 Ig-like protein</fullName>
    </submittedName>
</protein>
<gene>
    <name evidence="2" type="ORF">POREN0001_0733</name>
</gene>
<evidence type="ECO:0000313" key="2">
    <source>
        <dbReference type="EMBL" id="EEN83081.1"/>
    </source>
</evidence>
<dbReference type="Pfam" id="PF02368">
    <property type="entry name" value="Big_2"/>
    <property type="match status" value="1"/>
</dbReference>
<dbReference type="InterPro" id="IPR008964">
    <property type="entry name" value="Invasin/intimin_cell_adhesion"/>
</dbReference>
<dbReference type="STRING" id="553175.POREN0001_0733"/>
<organism evidence="2 3">
    <name type="scientific">Porphyromonas endodontalis (strain ATCC 35406 / DSM 24491 / JCM 8526 / CCUG 16442 / BCRC 14492 / NCTC 13058 / HG 370)</name>
    <name type="common">Bacteroides endodontalis</name>
    <dbReference type="NCBI Taxonomy" id="553175"/>
    <lineage>
        <taxon>Bacteria</taxon>
        <taxon>Pseudomonadati</taxon>
        <taxon>Bacteroidota</taxon>
        <taxon>Bacteroidia</taxon>
        <taxon>Bacteroidales</taxon>
        <taxon>Porphyromonadaceae</taxon>
        <taxon>Porphyromonas</taxon>
    </lineage>
</organism>
<dbReference type="GeneID" id="93365174"/>
<reference evidence="2 3" key="1">
    <citation type="submission" date="2009-04" db="EMBL/GenBank/DDBJ databases">
        <authorList>
            <person name="Sebastian Y."/>
            <person name="Madupu R."/>
            <person name="Durkin A.S."/>
            <person name="Torralba M."/>
            <person name="Methe B."/>
            <person name="Sutton G.G."/>
            <person name="Strausberg R.L."/>
            <person name="Nelson K.E."/>
        </authorList>
    </citation>
    <scope>NUCLEOTIDE SEQUENCE [LARGE SCALE GENOMIC DNA]</scope>
    <source>
        <strain evidence="3">ATCC 35406 / BCRC 14492 / JCM 8526 / NCTC 13058 / HG 370</strain>
    </source>
</reference>
<accession>C3J9I2</accession>
<dbReference type="AlphaFoldDB" id="C3J9I2"/>